<evidence type="ECO:0000256" key="3">
    <source>
        <dbReference type="ARBA" id="ARBA00022617"/>
    </source>
</evidence>
<protein>
    <recommendedName>
        <fullName evidence="10">Cytochrome P450</fullName>
    </recommendedName>
</protein>
<evidence type="ECO:0000256" key="6">
    <source>
        <dbReference type="PIRSR" id="PIRSR602403-1"/>
    </source>
</evidence>
<dbReference type="InterPro" id="IPR002403">
    <property type="entry name" value="Cyt_P450_E_grp-IV"/>
</dbReference>
<dbReference type="InterPro" id="IPR001128">
    <property type="entry name" value="Cyt_P450"/>
</dbReference>
<dbReference type="GO" id="GO:0020037">
    <property type="term" value="F:heme binding"/>
    <property type="evidence" value="ECO:0007669"/>
    <property type="project" value="InterPro"/>
</dbReference>
<dbReference type="InterPro" id="IPR050529">
    <property type="entry name" value="CYP450_sterol_14alpha_dmase"/>
</dbReference>
<reference evidence="8" key="1">
    <citation type="submission" date="2022-07" db="EMBL/GenBank/DDBJ databases">
        <title>Genome Sequence of Physisporinus lineatus.</title>
        <authorList>
            <person name="Buettner E."/>
        </authorList>
    </citation>
    <scope>NUCLEOTIDE SEQUENCE</scope>
    <source>
        <strain evidence="8">VT162</strain>
    </source>
</reference>
<dbReference type="InterPro" id="IPR036396">
    <property type="entry name" value="Cyt_P450_sf"/>
</dbReference>
<name>A0AAD5V5F9_9APHY</name>
<feature type="binding site" description="axial binding residue" evidence="6">
    <location>
        <position position="428"/>
    </location>
    <ligand>
        <name>heme</name>
        <dbReference type="ChEBI" id="CHEBI:30413"/>
    </ligand>
    <ligandPart>
        <name>Fe</name>
        <dbReference type="ChEBI" id="CHEBI:18248"/>
    </ligandPart>
</feature>
<evidence type="ECO:0000256" key="1">
    <source>
        <dbReference type="ARBA" id="ARBA00001971"/>
    </source>
</evidence>
<comment type="similarity">
    <text evidence="2">Belongs to the cytochrome P450 family.</text>
</comment>
<dbReference type="GO" id="GO:0016705">
    <property type="term" value="F:oxidoreductase activity, acting on paired donors, with incorporation or reduction of molecular oxygen"/>
    <property type="evidence" value="ECO:0007669"/>
    <property type="project" value="InterPro"/>
</dbReference>
<dbReference type="PANTHER" id="PTHR24304">
    <property type="entry name" value="CYTOCHROME P450 FAMILY 7"/>
    <property type="match status" value="1"/>
</dbReference>
<dbReference type="SUPFAM" id="SSF48264">
    <property type="entry name" value="Cytochrome P450"/>
    <property type="match status" value="1"/>
</dbReference>
<dbReference type="PANTHER" id="PTHR24304:SF2">
    <property type="entry name" value="24-HYDROXYCHOLESTEROL 7-ALPHA-HYDROXYLASE"/>
    <property type="match status" value="1"/>
</dbReference>
<dbReference type="Gene3D" id="1.10.630.10">
    <property type="entry name" value="Cytochrome P450"/>
    <property type="match status" value="1"/>
</dbReference>
<evidence type="ECO:0000256" key="5">
    <source>
        <dbReference type="ARBA" id="ARBA00023004"/>
    </source>
</evidence>
<dbReference type="PRINTS" id="PR00465">
    <property type="entry name" value="EP450IV"/>
</dbReference>
<keyword evidence="5 6" id="KW-0408">Iron</keyword>
<keyword evidence="3 6" id="KW-0349">Heme</keyword>
<feature type="signal peptide" evidence="7">
    <location>
        <begin position="1"/>
        <end position="26"/>
    </location>
</feature>
<dbReference type="Proteomes" id="UP001212997">
    <property type="component" value="Unassembled WGS sequence"/>
</dbReference>
<dbReference type="EMBL" id="JANAWD010000124">
    <property type="protein sequence ID" value="KAJ3486331.1"/>
    <property type="molecule type" value="Genomic_DNA"/>
</dbReference>
<sequence length="491" mass="54916">METLDIILCSAILGILLVAFRKRGQSDDDTIPTVSSFLPWIGRAIEYGSNSFEYLLKCEAQYGPAFKLHLAGRKFIVFCNEEGINDTLKDTSRAFTTYTSHRQLLDALGGVKQDAGVLMHDRLFPVISRAFSTADGVASLAPSFNKTIYSLLSSLEQNISGSSDVHLLHFVGENFYSATSKVVFGSGFPTDTYSDYYTVDNHFVLLMSPIPFTGRAVKRARDRLVRAIEDYIQRSWKNSRLEGASAMATEMYQKIRGRRLSPSDEAGVILTVMWGLHSNVINTSYWLFAYVLADTPSFLRVREEIDSTLRTRFNGDINEFLSSSSASHNLPLLDSAIKETLRFVILMHSLREAQKDTTISFGEGQTAVIREGDLVLLYPGAASRTFRSGRELDRFCVDRYLPNEKTSNEGSSGIQPPFWGFGSGTRMCKGKYLALHELRVFFVTCVYLFDMKLVDENGSAVQGPLPPTDPRSLGAARPSKSMFLRMSRRLK</sequence>
<keyword evidence="7" id="KW-0732">Signal</keyword>
<evidence type="ECO:0008006" key="10">
    <source>
        <dbReference type="Google" id="ProtNLM"/>
    </source>
</evidence>
<evidence type="ECO:0000256" key="4">
    <source>
        <dbReference type="ARBA" id="ARBA00022723"/>
    </source>
</evidence>
<organism evidence="8 9">
    <name type="scientific">Meripilus lineatus</name>
    <dbReference type="NCBI Taxonomy" id="2056292"/>
    <lineage>
        <taxon>Eukaryota</taxon>
        <taxon>Fungi</taxon>
        <taxon>Dikarya</taxon>
        <taxon>Basidiomycota</taxon>
        <taxon>Agaricomycotina</taxon>
        <taxon>Agaricomycetes</taxon>
        <taxon>Polyporales</taxon>
        <taxon>Meripilaceae</taxon>
        <taxon>Meripilus</taxon>
    </lineage>
</organism>
<evidence type="ECO:0000256" key="2">
    <source>
        <dbReference type="ARBA" id="ARBA00010617"/>
    </source>
</evidence>
<dbReference type="GO" id="GO:0005506">
    <property type="term" value="F:iron ion binding"/>
    <property type="evidence" value="ECO:0007669"/>
    <property type="project" value="InterPro"/>
</dbReference>
<feature type="chain" id="PRO_5042210799" description="Cytochrome P450" evidence="7">
    <location>
        <begin position="27"/>
        <end position="491"/>
    </location>
</feature>
<gene>
    <name evidence="8" type="ORF">NLI96_g4307</name>
</gene>
<dbReference type="Pfam" id="PF00067">
    <property type="entry name" value="p450"/>
    <property type="match status" value="1"/>
</dbReference>
<evidence type="ECO:0000313" key="9">
    <source>
        <dbReference type="Proteomes" id="UP001212997"/>
    </source>
</evidence>
<keyword evidence="4 6" id="KW-0479">Metal-binding</keyword>
<dbReference type="GO" id="GO:0008395">
    <property type="term" value="F:steroid hydroxylase activity"/>
    <property type="evidence" value="ECO:0007669"/>
    <property type="project" value="TreeGrafter"/>
</dbReference>
<keyword evidence="9" id="KW-1185">Reference proteome</keyword>
<comment type="cofactor">
    <cofactor evidence="1 6">
        <name>heme</name>
        <dbReference type="ChEBI" id="CHEBI:30413"/>
    </cofactor>
</comment>
<evidence type="ECO:0000256" key="7">
    <source>
        <dbReference type="SAM" id="SignalP"/>
    </source>
</evidence>
<dbReference type="AlphaFoldDB" id="A0AAD5V5F9"/>
<comment type="caution">
    <text evidence="8">The sequence shown here is derived from an EMBL/GenBank/DDBJ whole genome shotgun (WGS) entry which is preliminary data.</text>
</comment>
<accession>A0AAD5V5F9</accession>
<proteinExistence type="inferred from homology"/>
<evidence type="ECO:0000313" key="8">
    <source>
        <dbReference type="EMBL" id="KAJ3486331.1"/>
    </source>
</evidence>